<evidence type="ECO:0000313" key="3">
    <source>
        <dbReference type="Proteomes" id="UP001499884"/>
    </source>
</evidence>
<evidence type="ECO:0000313" key="2">
    <source>
        <dbReference type="EMBL" id="GAA3733600.1"/>
    </source>
</evidence>
<dbReference type="Proteomes" id="UP001499884">
    <property type="component" value="Unassembled WGS sequence"/>
</dbReference>
<protein>
    <submittedName>
        <fullName evidence="2">Uncharacterized protein</fullName>
    </submittedName>
</protein>
<dbReference type="EMBL" id="BAABEP010000021">
    <property type="protein sequence ID" value="GAA3733600.1"/>
    <property type="molecule type" value="Genomic_DNA"/>
</dbReference>
<organism evidence="2 3">
    <name type="scientific">Streptomyces tremellae</name>
    <dbReference type="NCBI Taxonomy" id="1124239"/>
    <lineage>
        <taxon>Bacteria</taxon>
        <taxon>Bacillati</taxon>
        <taxon>Actinomycetota</taxon>
        <taxon>Actinomycetes</taxon>
        <taxon>Kitasatosporales</taxon>
        <taxon>Streptomycetaceae</taxon>
        <taxon>Streptomyces</taxon>
    </lineage>
</organism>
<sequence>MPGHTPRLAHARHPPPGAPRLLARPRLERTANHCRQALGHDAPGPRTAYAGGLERGSTVRVLWACARHRNQAEAEARPAEAQEACLLTLAGREAPAP</sequence>
<reference evidence="3" key="1">
    <citation type="journal article" date="2019" name="Int. J. Syst. Evol. Microbiol.">
        <title>The Global Catalogue of Microorganisms (GCM) 10K type strain sequencing project: providing services to taxonomists for standard genome sequencing and annotation.</title>
        <authorList>
            <consortium name="The Broad Institute Genomics Platform"/>
            <consortium name="The Broad Institute Genome Sequencing Center for Infectious Disease"/>
            <person name="Wu L."/>
            <person name="Ma J."/>
        </authorList>
    </citation>
    <scope>NUCLEOTIDE SEQUENCE [LARGE SCALE GENOMIC DNA]</scope>
    <source>
        <strain evidence="3">JCM 30846</strain>
    </source>
</reference>
<accession>A0ABP7FBT3</accession>
<proteinExistence type="predicted"/>
<evidence type="ECO:0000256" key="1">
    <source>
        <dbReference type="SAM" id="MobiDB-lite"/>
    </source>
</evidence>
<comment type="caution">
    <text evidence="2">The sequence shown here is derived from an EMBL/GenBank/DDBJ whole genome shotgun (WGS) entry which is preliminary data.</text>
</comment>
<feature type="region of interest" description="Disordered" evidence="1">
    <location>
        <begin position="1"/>
        <end position="21"/>
    </location>
</feature>
<name>A0ABP7FBT3_9ACTN</name>
<dbReference type="RefSeq" id="WP_345647660.1">
    <property type="nucleotide sequence ID" value="NZ_BAABEP010000021.1"/>
</dbReference>
<gene>
    <name evidence="2" type="ORF">GCM10023082_33720</name>
</gene>
<keyword evidence="3" id="KW-1185">Reference proteome</keyword>